<dbReference type="STRING" id="1367422.A0A178ZKZ4"/>
<dbReference type="GO" id="GO:0003677">
    <property type="term" value="F:DNA binding"/>
    <property type="evidence" value="ECO:0007669"/>
    <property type="project" value="UniProtKB-KW"/>
</dbReference>
<dbReference type="InterPro" id="IPR004827">
    <property type="entry name" value="bZIP"/>
</dbReference>
<comment type="subcellular location">
    <subcellularLocation>
        <location evidence="1">Nucleus</location>
    </subcellularLocation>
</comment>
<dbReference type="RefSeq" id="XP_018693824.1">
    <property type="nucleotide sequence ID" value="XM_018836971.1"/>
</dbReference>
<evidence type="ECO:0000256" key="5">
    <source>
        <dbReference type="ARBA" id="ARBA00023163"/>
    </source>
</evidence>
<evidence type="ECO:0000256" key="4">
    <source>
        <dbReference type="ARBA" id="ARBA00023125"/>
    </source>
</evidence>
<dbReference type="GO" id="GO:0045944">
    <property type="term" value="P:positive regulation of transcription by RNA polymerase II"/>
    <property type="evidence" value="ECO:0007669"/>
    <property type="project" value="InterPro"/>
</dbReference>
<evidence type="ECO:0000313" key="10">
    <source>
        <dbReference type="EMBL" id="OAP60457.1"/>
    </source>
</evidence>
<dbReference type="PROSITE" id="PS50217">
    <property type="entry name" value="BZIP"/>
    <property type="match status" value="1"/>
</dbReference>
<gene>
    <name evidence="10" type="ORF">AYL99_05459</name>
</gene>
<keyword evidence="7" id="KW-0539">Nucleus</keyword>
<dbReference type="InterPro" id="IPR044280">
    <property type="entry name" value="Hac1/HY5"/>
</dbReference>
<evidence type="ECO:0000256" key="1">
    <source>
        <dbReference type="ARBA" id="ARBA00004123"/>
    </source>
</evidence>
<dbReference type="CDD" id="cd14812">
    <property type="entry name" value="bZIP_u3"/>
    <property type="match status" value="1"/>
</dbReference>
<evidence type="ECO:0000259" key="9">
    <source>
        <dbReference type="PROSITE" id="PS50217"/>
    </source>
</evidence>
<evidence type="ECO:0000256" key="2">
    <source>
        <dbReference type="ARBA" id="ARBA00007163"/>
    </source>
</evidence>
<keyword evidence="6" id="KW-0834">Unfolded protein response</keyword>
<dbReference type="OrthoDB" id="674948at2759"/>
<dbReference type="GeneID" id="30009627"/>
<dbReference type="AlphaFoldDB" id="A0A178ZKZ4"/>
<dbReference type="EMBL" id="LVYI01000004">
    <property type="protein sequence ID" value="OAP60457.1"/>
    <property type="molecule type" value="Genomic_DNA"/>
</dbReference>
<comment type="caution">
    <text evidence="10">The sequence shown here is derived from an EMBL/GenBank/DDBJ whole genome shotgun (WGS) entry which is preliminary data.</text>
</comment>
<reference evidence="10 11" key="1">
    <citation type="submission" date="2016-04" db="EMBL/GenBank/DDBJ databases">
        <title>Draft genome of Fonsecaea erecta CBS 125763.</title>
        <authorList>
            <person name="Weiss V.A."/>
            <person name="Vicente V.A."/>
            <person name="Raittz R.T."/>
            <person name="Moreno L.F."/>
            <person name="De Souza E.M."/>
            <person name="Pedrosa F.O."/>
            <person name="Steffens M.B."/>
            <person name="Faoro H."/>
            <person name="Tadra-Sfeir M.Z."/>
            <person name="Najafzadeh M.J."/>
            <person name="Felipe M.S."/>
            <person name="Teixeira M."/>
            <person name="Sun J."/>
            <person name="Xi L."/>
            <person name="Gomes R."/>
            <person name="De Azevedo C.M."/>
            <person name="Salgado C.G."/>
            <person name="Da Silva M.B."/>
            <person name="Nascimento M.F."/>
            <person name="Queiroz-Telles F."/>
            <person name="Attili D.S."/>
            <person name="Gorbushina A."/>
        </authorList>
    </citation>
    <scope>NUCLEOTIDE SEQUENCE [LARGE SCALE GENOMIC DNA]</scope>
    <source>
        <strain evidence="10 11">CBS 125763</strain>
    </source>
</reference>
<feature type="region of interest" description="Disordered" evidence="8">
    <location>
        <begin position="158"/>
        <end position="197"/>
    </location>
</feature>
<dbReference type="InterPro" id="IPR046347">
    <property type="entry name" value="bZIP_sf"/>
</dbReference>
<dbReference type="PROSITE" id="PS00036">
    <property type="entry name" value="BZIP_BASIC"/>
    <property type="match status" value="1"/>
</dbReference>
<dbReference type="SUPFAM" id="SSF57959">
    <property type="entry name" value="Leucine zipper domain"/>
    <property type="match status" value="1"/>
</dbReference>
<dbReference type="GO" id="GO:0005634">
    <property type="term" value="C:nucleus"/>
    <property type="evidence" value="ECO:0007669"/>
    <property type="project" value="UniProtKB-SubCell"/>
</dbReference>
<accession>A0A178ZKZ4</accession>
<organism evidence="10 11">
    <name type="scientific">Fonsecaea erecta</name>
    <dbReference type="NCBI Taxonomy" id="1367422"/>
    <lineage>
        <taxon>Eukaryota</taxon>
        <taxon>Fungi</taxon>
        <taxon>Dikarya</taxon>
        <taxon>Ascomycota</taxon>
        <taxon>Pezizomycotina</taxon>
        <taxon>Eurotiomycetes</taxon>
        <taxon>Chaetothyriomycetidae</taxon>
        <taxon>Chaetothyriales</taxon>
        <taxon>Herpotrichiellaceae</taxon>
        <taxon>Fonsecaea</taxon>
    </lineage>
</organism>
<feature type="compositionally biased region" description="Polar residues" evidence="8">
    <location>
        <begin position="158"/>
        <end position="178"/>
    </location>
</feature>
<proteinExistence type="inferred from homology"/>
<comment type="similarity">
    <text evidence="2">Belongs to the bZIP family.</text>
</comment>
<evidence type="ECO:0000256" key="3">
    <source>
        <dbReference type="ARBA" id="ARBA00023015"/>
    </source>
</evidence>
<sequence length="472" mass="52787">MANPTDVVDPASLTVAGYSRSYPTPPPLSDDNKEASQPPQDLPQTQKKKRKAWGQPVPEIKQILPPRKRAKTAEEKEQRKNERILRNRRAADKSRQRQKAAVAELEARQIRIEKENASLRELLARYQSRFGVQADFPLPVAPEPVKIELDDDTEVATPSQDFRASSIQPPFTPSSFNDCSDAESSHPTLVHSDDSTPIKHESPVLAPQLNLIHEHPEGEQTTSDSMAALTSFPIVSGMTQYPAVVLCDLQCQPETWAISLPAFPSSPKHNLGISYLLQVFQTLTIFHSFSTTTLLPMCNLFQILAQRLSMTSTEQDFSSILTNFPLIHSLISMPSTPTRPAVFRMKLLSRLLACSPHMARLLLAATDRALQQVVSEEGFAEDPDRRWTWSSLMTIKWVILRLEREHRKIRRRVWMDNKAGAVAENGGLEFKVMAGVDYGAVARNSQLWQGASSNCTITREDGGGWVPAQEVH</sequence>
<feature type="compositionally biased region" description="Basic and acidic residues" evidence="8">
    <location>
        <begin position="71"/>
        <end position="95"/>
    </location>
</feature>
<evidence type="ECO:0000256" key="7">
    <source>
        <dbReference type="ARBA" id="ARBA00023242"/>
    </source>
</evidence>
<evidence type="ECO:0000256" key="6">
    <source>
        <dbReference type="ARBA" id="ARBA00023230"/>
    </source>
</evidence>
<feature type="region of interest" description="Disordered" evidence="8">
    <location>
        <begin position="1"/>
        <end position="99"/>
    </location>
</feature>
<name>A0A178ZKZ4_9EURO</name>
<protein>
    <recommendedName>
        <fullName evidence="9">BZIP domain-containing protein</fullName>
    </recommendedName>
</protein>
<feature type="compositionally biased region" description="Polar residues" evidence="8">
    <location>
        <begin position="35"/>
        <end position="45"/>
    </location>
</feature>
<dbReference type="GO" id="GO:0006986">
    <property type="term" value="P:response to unfolded protein"/>
    <property type="evidence" value="ECO:0007669"/>
    <property type="project" value="UniProtKB-KW"/>
</dbReference>
<evidence type="ECO:0000313" key="11">
    <source>
        <dbReference type="Proteomes" id="UP000078343"/>
    </source>
</evidence>
<keyword evidence="3" id="KW-0805">Transcription regulation</keyword>
<dbReference type="PANTHER" id="PTHR46714:SF6">
    <property type="entry name" value="TRANSCRIPTIONAL ACTIVATOR HAC1"/>
    <property type="match status" value="1"/>
</dbReference>
<keyword evidence="5" id="KW-0804">Transcription</keyword>
<evidence type="ECO:0000256" key="8">
    <source>
        <dbReference type="SAM" id="MobiDB-lite"/>
    </source>
</evidence>
<dbReference type="Gene3D" id="1.20.5.170">
    <property type="match status" value="1"/>
</dbReference>
<dbReference type="PANTHER" id="PTHR46714">
    <property type="entry name" value="TRANSCRIPTIONAL ACTIVATOR HAC1"/>
    <property type="match status" value="1"/>
</dbReference>
<keyword evidence="4" id="KW-0238">DNA-binding</keyword>
<dbReference type="GO" id="GO:0000981">
    <property type="term" value="F:DNA-binding transcription factor activity, RNA polymerase II-specific"/>
    <property type="evidence" value="ECO:0007669"/>
    <property type="project" value="InterPro"/>
</dbReference>
<feature type="domain" description="BZIP" evidence="9">
    <location>
        <begin position="77"/>
        <end position="127"/>
    </location>
</feature>
<dbReference type="SMART" id="SM00338">
    <property type="entry name" value="BRLZ"/>
    <property type="match status" value="1"/>
</dbReference>
<keyword evidence="11" id="KW-1185">Reference proteome</keyword>
<dbReference type="Proteomes" id="UP000078343">
    <property type="component" value="Unassembled WGS sequence"/>
</dbReference>